<protein>
    <submittedName>
        <fullName evidence="1">Uncharacterized protein</fullName>
    </submittedName>
</protein>
<dbReference type="AlphaFoldDB" id="X0YX50"/>
<organism evidence="1">
    <name type="scientific">marine sediment metagenome</name>
    <dbReference type="NCBI Taxonomy" id="412755"/>
    <lineage>
        <taxon>unclassified sequences</taxon>
        <taxon>metagenomes</taxon>
        <taxon>ecological metagenomes</taxon>
    </lineage>
</organism>
<sequence>MGASFDLTMVQDYATQIISLDSYRQELESNLSGIMEKFPQT</sequence>
<accession>X0YX50</accession>
<gene>
    <name evidence="1" type="ORF">S01H4_14336</name>
</gene>
<reference evidence="1" key="1">
    <citation type="journal article" date="2014" name="Front. Microbiol.">
        <title>High frequency of phylogenetically diverse reductive dehalogenase-homologous genes in deep subseafloor sedimentary metagenomes.</title>
        <authorList>
            <person name="Kawai M."/>
            <person name="Futagami T."/>
            <person name="Toyoda A."/>
            <person name="Takaki Y."/>
            <person name="Nishi S."/>
            <person name="Hori S."/>
            <person name="Arai W."/>
            <person name="Tsubouchi T."/>
            <person name="Morono Y."/>
            <person name="Uchiyama I."/>
            <person name="Ito T."/>
            <person name="Fujiyama A."/>
            <person name="Inagaki F."/>
            <person name="Takami H."/>
        </authorList>
    </citation>
    <scope>NUCLEOTIDE SEQUENCE</scope>
    <source>
        <strain evidence="1">Expedition CK06-06</strain>
    </source>
</reference>
<proteinExistence type="predicted"/>
<evidence type="ECO:0000313" key="1">
    <source>
        <dbReference type="EMBL" id="GAG60800.1"/>
    </source>
</evidence>
<name>X0YX50_9ZZZZ</name>
<comment type="caution">
    <text evidence="1">The sequence shown here is derived from an EMBL/GenBank/DDBJ whole genome shotgun (WGS) entry which is preliminary data.</text>
</comment>
<dbReference type="EMBL" id="BART01006289">
    <property type="protein sequence ID" value="GAG60800.1"/>
    <property type="molecule type" value="Genomic_DNA"/>
</dbReference>